<dbReference type="Gene3D" id="6.20.210.20">
    <property type="entry name" value="THAP domain"/>
    <property type="match status" value="1"/>
</dbReference>
<evidence type="ECO:0000259" key="15">
    <source>
        <dbReference type="PROSITE" id="PS50950"/>
    </source>
</evidence>
<dbReference type="EMBL" id="GDRN01091240">
    <property type="protein sequence ID" value="JAI60309.1"/>
    <property type="molecule type" value="Transcribed_RNA"/>
</dbReference>
<evidence type="ECO:0000256" key="1">
    <source>
        <dbReference type="ARBA" id="ARBA00004642"/>
    </source>
</evidence>
<keyword evidence="8 12" id="KW-0238">DNA-binding</keyword>
<organism evidence="16">
    <name type="scientific">Scylla olivacea</name>
    <name type="common">Orange mud crab</name>
    <name type="synonym">Cancer olivacea</name>
    <dbReference type="NCBI Taxonomy" id="85551"/>
    <lineage>
        <taxon>Eukaryota</taxon>
        <taxon>Metazoa</taxon>
        <taxon>Ecdysozoa</taxon>
        <taxon>Arthropoda</taxon>
        <taxon>Crustacea</taxon>
        <taxon>Multicrustacea</taxon>
        <taxon>Malacostraca</taxon>
        <taxon>Eumalacostraca</taxon>
        <taxon>Eucarida</taxon>
        <taxon>Decapoda</taxon>
        <taxon>Pleocyemata</taxon>
        <taxon>Brachyura</taxon>
        <taxon>Eubrachyura</taxon>
        <taxon>Portunoidea</taxon>
        <taxon>Portunidae</taxon>
        <taxon>Portuninae</taxon>
        <taxon>Scylla</taxon>
    </lineage>
</organism>
<keyword evidence="11" id="KW-0131">Cell cycle</keyword>
<reference evidence="16" key="1">
    <citation type="submission" date="2015-09" db="EMBL/GenBank/DDBJ databases">
        <title>Scylla olivacea transcriptome.</title>
        <authorList>
            <person name="Ikhwanuddin M."/>
        </authorList>
    </citation>
    <scope>NUCLEOTIDE SEQUENCE</scope>
</reference>
<keyword evidence="6" id="KW-0805">Transcription regulation</keyword>
<sequence length="444" mass="49941">MVYCAVRSCGSHSGLGKVLHRFPRNPSRRKDWEMRVHCDNWKPNDNSYLCADHFDESQYESHRVDNKRRLKAFAVPTIFPFTIPAQPSANPLPINGASNDTCNASSAPTLPLADHTYCILNGDEGTKEIPMKELDAGNDDGQKKEDEAPQPDLRDEAPCSTINVASDCLGNDEANPKGKIKKLKQSLVKERKERRVLEKSKSVQEAAFAELFNKDQLERLCRRSRRGVKWSAETVQKGLQLLSVCGVAGYKLLLFQKQPLPSMRSLRRQHEKSNYLPLTPMLVHHAHHGNSSDDDATQEEAPIDNDERDTDDHDEDQQPCSTDEASYPASGCFGPDESYVTKEEIKKLKQALARERREKRVLEKKLSVQKAAFAELFTKDQLERISCNSSRSVKWTAETIKKGLQLLSVCGAAGYELLLSQKQPLPSISALKKTTREKQVEGQI</sequence>
<evidence type="ECO:0000256" key="14">
    <source>
        <dbReference type="SAM" id="MobiDB-lite"/>
    </source>
</evidence>
<dbReference type="PROSITE" id="PS50950">
    <property type="entry name" value="ZF_THAP"/>
    <property type="match status" value="1"/>
</dbReference>
<feature type="domain" description="THAP-type" evidence="15">
    <location>
        <begin position="1"/>
        <end position="79"/>
    </location>
</feature>
<evidence type="ECO:0000256" key="6">
    <source>
        <dbReference type="ARBA" id="ARBA00023015"/>
    </source>
</evidence>
<dbReference type="PANTHER" id="PTHR46600">
    <property type="entry name" value="THAP DOMAIN-CONTAINING"/>
    <property type="match status" value="1"/>
</dbReference>
<comment type="subcellular location">
    <subcellularLocation>
        <location evidence="1">Nucleus</location>
        <location evidence="1">Nucleoplasm</location>
    </subcellularLocation>
</comment>
<dbReference type="GO" id="GO:0008270">
    <property type="term" value="F:zinc ion binding"/>
    <property type="evidence" value="ECO:0007669"/>
    <property type="project" value="UniProtKB-KW"/>
</dbReference>
<dbReference type="InterPro" id="IPR026516">
    <property type="entry name" value="THAP1/10"/>
</dbReference>
<dbReference type="PANTHER" id="PTHR46600:SF1">
    <property type="entry name" value="THAP DOMAIN-CONTAINING PROTEIN 1"/>
    <property type="match status" value="1"/>
</dbReference>
<dbReference type="Pfam" id="PF05485">
    <property type="entry name" value="THAP"/>
    <property type="match status" value="1"/>
</dbReference>
<feature type="region of interest" description="Disordered" evidence="14">
    <location>
        <begin position="129"/>
        <end position="158"/>
    </location>
</feature>
<dbReference type="SMART" id="SM00692">
    <property type="entry name" value="DM3"/>
    <property type="match status" value="1"/>
</dbReference>
<evidence type="ECO:0000256" key="13">
    <source>
        <dbReference type="SAM" id="Coils"/>
    </source>
</evidence>
<name>A0A0P4W569_SCYOL</name>
<evidence type="ECO:0000313" key="16">
    <source>
        <dbReference type="EMBL" id="JAI60309.1"/>
    </source>
</evidence>
<evidence type="ECO:0000256" key="12">
    <source>
        <dbReference type="PROSITE-ProRule" id="PRU00309"/>
    </source>
</evidence>
<evidence type="ECO:0000256" key="9">
    <source>
        <dbReference type="ARBA" id="ARBA00023163"/>
    </source>
</evidence>
<evidence type="ECO:0000256" key="2">
    <source>
        <dbReference type="ARBA" id="ARBA00006177"/>
    </source>
</evidence>
<keyword evidence="10" id="KW-0539">Nucleus</keyword>
<protein>
    <recommendedName>
        <fullName evidence="15">THAP-type domain-containing protein</fullName>
    </recommendedName>
</protein>
<proteinExistence type="inferred from homology"/>
<keyword evidence="7 13" id="KW-0175">Coiled coil</keyword>
<feature type="region of interest" description="Disordered" evidence="14">
    <location>
        <begin position="284"/>
        <end position="335"/>
    </location>
</feature>
<evidence type="ECO:0000256" key="5">
    <source>
        <dbReference type="ARBA" id="ARBA00022833"/>
    </source>
</evidence>
<keyword evidence="5" id="KW-0862">Zinc</keyword>
<dbReference type="SMART" id="SM00980">
    <property type="entry name" value="THAP"/>
    <property type="match status" value="1"/>
</dbReference>
<evidence type="ECO:0000256" key="11">
    <source>
        <dbReference type="ARBA" id="ARBA00023306"/>
    </source>
</evidence>
<dbReference type="GO" id="GO:0005654">
    <property type="term" value="C:nucleoplasm"/>
    <property type="evidence" value="ECO:0007669"/>
    <property type="project" value="UniProtKB-SubCell"/>
</dbReference>
<keyword evidence="9" id="KW-0804">Transcription</keyword>
<comment type="similarity">
    <text evidence="2">Belongs to the THAP1 family.</text>
</comment>
<evidence type="ECO:0000256" key="8">
    <source>
        <dbReference type="ARBA" id="ARBA00023125"/>
    </source>
</evidence>
<dbReference type="GO" id="GO:0043565">
    <property type="term" value="F:sequence-specific DNA binding"/>
    <property type="evidence" value="ECO:0007669"/>
    <property type="project" value="InterPro"/>
</dbReference>
<feature type="compositionally biased region" description="Acidic residues" evidence="14">
    <location>
        <begin position="292"/>
        <end position="317"/>
    </location>
</feature>
<accession>A0A0P4W569</accession>
<keyword evidence="4 12" id="KW-0863">Zinc-finger</keyword>
<evidence type="ECO:0000256" key="7">
    <source>
        <dbReference type="ARBA" id="ARBA00023054"/>
    </source>
</evidence>
<dbReference type="SUPFAM" id="SSF57716">
    <property type="entry name" value="Glucocorticoid receptor-like (DNA-binding domain)"/>
    <property type="match status" value="1"/>
</dbReference>
<dbReference type="AlphaFoldDB" id="A0A0P4W569"/>
<dbReference type="InterPro" id="IPR038441">
    <property type="entry name" value="THAP_Znf_sf"/>
</dbReference>
<dbReference type="InterPro" id="IPR006612">
    <property type="entry name" value="THAP_Znf"/>
</dbReference>
<evidence type="ECO:0000256" key="4">
    <source>
        <dbReference type="ARBA" id="ARBA00022771"/>
    </source>
</evidence>
<feature type="coiled-coil region" evidence="13">
    <location>
        <begin position="345"/>
        <end position="372"/>
    </location>
</feature>
<evidence type="ECO:0000256" key="3">
    <source>
        <dbReference type="ARBA" id="ARBA00022723"/>
    </source>
</evidence>
<keyword evidence="3" id="KW-0479">Metal-binding</keyword>
<evidence type="ECO:0000256" key="10">
    <source>
        <dbReference type="ARBA" id="ARBA00023242"/>
    </source>
</evidence>
<feature type="compositionally biased region" description="Basic and acidic residues" evidence="14">
    <location>
        <begin position="129"/>
        <end position="157"/>
    </location>
</feature>